<organism evidence="2 3">
    <name type="scientific">Dermatophagoides farinae</name>
    <name type="common">American house dust mite</name>
    <dbReference type="NCBI Taxonomy" id="6954"/>
    <lineage>
        <taxon>Eukaryota</taxon>
        <taxon>Metazoa</taxon>
        <taxon>Ecdysozoa</taxon>
        <taxon>Arthropoda</taxon>
        <taxon>Chelicerata</taxon>
        <taxon>Arachnida</taxon>
        <taxon>Acari</taxon>
        <taxon>Acariformes</taxon>
        <taxon>Sarcoptiformes</taxon>
        <taxon>Astigmata</taxon>
        <taxon>Psoroptidia</taxon>
        <taxon>Analgoidea</taxon>
        <taxon>Pyroglyphidae</taxon>
        <taxon>Dermatophagoidinae</taxon>
        <taxon>Dermatophagoides</taxon>
    </lineage>
</organism>
<feature type="region of interest" description="Disordered" evidence="1">
    <location>
        <begin position="31"/>
        <end position="116"/>
    </location>
</feature>
<keyword evidence="3" id="KW-1185">Reference proteome</keyword>
<accession>A0A922ICJ5</accession>
<dbReference type="Proteomes" id="UP000790347">
    <property type="component" value="Unassembled WGS sequence"/>
</dbReference>
<reference evidence="2" key="1">
    <citation type="submission" date="2013-05" db="EMBL/GenBank/DDBJ databases">
        <authorList>
            <person name="Yim A.K.Y."/>
            <person name="Chan T.F."/>
            <person name="Ji K.M."/>
            <person name="Liu X.Y."/>
            <person name="Zhou J.W."/>
            <person name="Li R.Q."/>
            <person name="Yang K.Y."/>
            <person name="Li J."/>
            <person name="Li M."/>
            <person name="Law P.T.W."/>
            <person name="Wu Y.L."/>
            <person name="Cai Z.L."/>
            <person name="Qin H."/>
            <person name="Bao Y."/>
            <person name="Leung R.K.K."/>
            <person name="Ng P.K.S."/>
            <person name="Zou J."/>
            <person name="Zhong X.J."/>
            <person name="Ran P.X."/>
            <person name="Zhong N.S."/>
            <person name="Liu Z.G."/>
            <person name="Tsui S.K.W."/>
        </authorList>
    </citation>
    <scope>NUCLEOTIDE SEQUENCE</scope>
    <source>
        <strain evidence="2">Derf</strain>
        <tissue evidence="2">Whole organism</tissue>
    </source>
</reference>
<name>A0A922ICJ5_DERFA</name>
<reference evidence="2" key="2">
    <citation type="journal article" date="2022" name="Res Sq">
        <title>Comparative Genomics Reveals Insights into the Divergent Evolution of Astigmatic Mites and Household Pest Adaptations.</title>
        <authorList>
            <person name="Xiong Q."/>
            <person name="Wan A.T.-Y."/>
            <person name="Liu X.-Y."/>
            <person name="Fung C.S.-H."/>
            <person name="Xiao X."/>
            <person name="Malainual N."/>
            <person name="Hou J."/>
            <person name="Wang L."/>
            <person name="Wang M."/>
            <person name="Yang K."/>
            <person name="Cui Y."/>
            <person name="Leung E."/>
            <person name="Nong W."/>
            <person name="Shin S.-K."/>
            <person name="Au S."/>
            <person name="Jeong K.Y."/>
            <person name="Chew F.T."/>
            <person name="Hui J."/>
            <person name="Leung T.F."/>
            <person name="Tungtrongchitr A."/>
            <person name="Zhong N."/>
            <person name="Liu Z."/>
            <person name="Tsui S."/>
        </authorList>
    </citation>
    <scope>NUCLEOTIDE SEQUENCE</scope>
    <source>
        <strain evidence="2">Derf</strain>
        <tissue evidence="2">Whole organism</tissue>
    </source>
</reference>
<protein>
    <submittedName>
        <fullName evidence="2">Uncharacterized protein</fullName>
    </submittedName>
</protein>
<dbReference type="AlphaFoldDB" id="A0A922ICJ5"/>
<feature type="compositionally biased region" description="Polar residues" evidence="1">
    <location>
        <begin position="31"/>
        <end position="43"/>
    </location>
</feature>
<sequence length="116" mass="12907">MSSTPPKIDAPNFERNGFHTRYSIFCPFSTSTDIRFSPYTDSPGTKFLVTKASSLPRATKMPANRAPRPPPRPPPLPPRWPNPPRPPPPPPRPGLFPKPPRPPPRSPNLPPPRLPL</sequence>
<gene>
    <name evidence="2" type="ORF">DERF_002928</name>
</gene>
<dbReference type="EMBL" id="ASGP02000001">
    <property type="protein sequence ID" value="KAH9529021.1"/>
    <property type="molecule type" value="Genomic_DNA"/>
</dbReference>
<evidence type="ECO:0000313" key="3">
    <source>
        <dbReference type="Proteomes" id="UP000790347"/>
    </source>
</evidence>
<proteinExistence type="predicted"/>
<feature type="compositionally biased region" description="Pro residues" evidence="1">
    <location>
        <begin position="67"/>
        <end position="116"/>
    </location>
</feature>
<comment type="caution">
    <text evidence="2">The sequence shown here is derived from an EMBL/GenBank/DDBJ whole genome shotgun (WGS) entry which is preliminary data.</text>
</comment>
<evidence type="ECO:0000256" key="1">
    <source>
        <dbReference type="SAM" id="MobiDB-lite"/>
    </source>
</evidence>
<evidence type="ECO:0000313" key="2">
    <source>
        <dbReference type="EMBL" id="KAH9529021.1"/>
    </source>
</evidence>